<dbReference type="EMBL" id="AZCN01000013">
    <property type="protein sequence ID" value="KRK18542.1"/>
    <property type="molecule type" value="Genomic_DNA"/>
</dbReference>
<feature type="transmembrane region" description="Helical" evidence="8">
    <location>
        <begin position="117"/>
        <end position="135"/>
    </location>
</feature>
<dbReference type="Proteomes" id="UP000051181">
    <property type="component" value="Unassembled WGS sequence"/>
</dbReference>
<dbReference type="GeneID" id="65918090"/>
<keyword evidence="5 8" id="KW-0812">Transmembrane</keyword>
<keyword evidence="7 8" id="KW-0472">Membrane</keyword>
<evidence type="ECO:0000256" key="8">
    <source>
        <dbReference type="SAM" id="Phobius"/>
    </source>
</evidence>
<evidence type="ECO:0000256" key="3">
    <source>
        <dbReference type="ARBA" id="ARBA00022428"/>
    </source>
</evidence>
<dbReference type="RefSeq" id="WP_010010838.1">
    <property type="nucleotide sequence ID" value="NZ_AZCN01000013.1"/>
</dbReference>
<dbReference type="PIRSF" id="PIRSF005355">
    <property type="entry name" value="UBIAD1"/>
    <property type="match status" value="1"/>
</dbReference>
<evidence type="ECO:0000313" key="10">
    <source>
        <dbReference type="Proteomes" id="UP000051181"/>
    </source>
</evidence>
<evidence type="ECO:0000256" key="5">
    <source>
        <dbReference type="ARBA" id="ARBA00022692"/>
    </source>
</evidence>
<dbReference type="GO" id="GO:0009234">
    <property type="term" value="P:menaquinone biosynthetic process"/>
    <property type="evidence" value="ECO:0007669"/>
    <property type="project" value="UniProtKB-UniPathway"/>
</dbReference>
<feature type="transmembrane region" description="Helical" evidence="8">
    <location>
        <begin position="222"/>
        <end position="244"/>
    </location>
</feature>
<dbReference type="NCBIfam" id="NF004752">
    <property type="entry name" value="PRK06080.1-4"/>
    <property type="match status" value="1"/>
</dbReference>
<reference evidence="9 10" key="1">
    <citation type="journal article" date="2015" name="Genome Announc.">
        <title>Expanding the biotechnology potential of lactobacilli through comparative genomics of 213 strains and associated genera.</title>
        <authorList>
            <person name="Sun Z."/>
            <person name="Harris H.M."/>
            <person name="McCann A."/>
            <person name="Guo C."/>
            <person name="Argimon S."/>
            <person name="Zhang W."/>
            <person name="Yang X."/>
            <person name="Jeffery I.B."/>
            <person name="Cooney J.C."/>
            <person name="Kagawa T.F."/>
            <person name="Liu W."/>
            <person name="Song Y."/>
            <person name="Salvetti E."/>
            <person name="Wrobel A."/>
            <person name="Rasinkangas P."/>
            <person name="Parkhill J."/>
            <person name="Rea M.C."/>
            <person name="O'Sullivan O."/>
            <person name="Ritari J."/>
            <person name="Douillard F.P."/>
            <person name="Paul Ross R."/>
            <person name="Yang R."/>
            <person name="Briner A.E."/>
            <person name="Felis G.E."/>
            <person name="de Vos W.M."/>
            <person name="Barrangou R."/>
            <person name="Klaenhammer T.R."/>
            <person name="Caufield P.W."/>
            <person name="Cui Y."/>
            <person name="Zhang H."/>
            <person name="O'Toole P.W."/>
        </authorList>
    </citation>
    <scope>NUCLEOTIDE SEQUENCE [LARGE SCALE GENOMIC DNA]</scope>
    <source>
        <strain evidence="9 10">DSM 20001</strain>
    </source>
</reference>
<evidence type="ECO:0000256" key="7">
    <source>
        <dbReference type="ARBA" id="ARBA00023136"/>
    </source>
</evidence>
<dbReference type="PATRIC" id="fig|913848.6.peg.406"/>
<feature type="transmembrane region" description="Helical" evidence="8">
    <location>
        <begin position="147"/>
        <end position="164"/>
    </location>
</feature>
<dbReference type="GO" id="GO:0004659">
    <property type="term" value="F:prenyltransferase activity"/>
    <property type="evidence" value="ECO:0007669"/>
    <property type="project" value="InterPro"/>
</dbReference>
<accession>A0A0R1FAL3</accession>
<keyword evidence="6 8" id="KW-1133">Transmembrane helix</keyword>
<evidence type="ECO:0000256" key="6">
    <source>
        <dbReference type="ARBA" id="ARBA00022989"/>
    </source>
</evidence>
<dbReference type="AlphaFoldDB" id="A0A0R1FAL3"/>
<dbReference type="Pfam" id="PF01040">
    <property type="entry name" value="UbiA"/>
    <property type="match status" value="1"/>
</dbReference>
<comment type="caution">
    <text evidence="9">The sequence shown here is derived from an EMBL/GenBank/DDBJ whole genome shotgun (WGS) entry which is preliminary data.</text>
</comment>
<comment type="subcellular location">
    <subcellularLocation>
        <location evidence="1">Membrane</location>
        <topology evidence="1">Multi-pass membrane protein</topology>
    </subcellularLocation>
</comment>
<dbReference type="GO" id="GO:0042371">
    <property type="term" value="P:vitamin K biosynthetic process"/>
    <property type="evidence" value="ECO:0007669"/>
    <property type="project" value="TreeGrafter"/>
</dbReference>
<keyword evidence="4 9" id="KW-0808">Transferase</keyword>
<dbReference type="eggNOG" id="COG1575">
    <property type="taxonomic scope" value="Bacteria"/>
</dbReference>
<sequence>MSLSVFLELVEIKAKTASVFPFLLGTFFAWYHYHQLHPVYLLLFFVAMLMFNMAVDANDNYQDYHRATHNQALAFREKTNIIGVHKLNPSHIGWLIFWLIAVSAALGLFIVSRTGWPLFWLGLFSYAVGYFYAGGPRPISSTPFGEFFSGITMGFVIFLISVYINTYDVITFNWAFVWPVLLSSGLAVCSIANLLLANNIADEQEDRELGRTTIVYYLGKPAALKMFVILYVVGFVCLLASVWLGYLPKLTLLTFLTVPIVWRNTRGFLAKQIKKETFPLAIKNLFLITLAQVIFFGLGLLIQW</sequence>
<feature type="transmembrane region" description="Helical" evidence="8">
    <location>
        <begin position="39"/>
        <end position="57"/>
    </location>
</feature>
<dbReference type="PANTHER" id="PTHR13929">
    <property type="entry name" value="1,4-DIHYDROXY-2-NAPHTHOATE OCTAPRENYLTRANSFERASE"/>
    <property type="match status" value="1"/>
</dbReference>
<feature type="transmembrane region" description="Helical" evidence="8">
    <location>
        <begin position="92"/>
        <end position="111"/>
    </location>
</feature>
<dbReference type="InterPro" id="IPR026046">
    <property type="entry name" value="UBIAD1"/>
</dbReference>
<organism evidence="9 10">
    <name type="scientific">Loigolactobacillus coryniformis subsp. coryniformis KCTC 3167 = DSM 20001</name>
    <dbReference type="NCBI Taxonomy" id="913848"/>
    <lineage>
        <taxon>Bacteria</taxon>
        <taxon>Bacillati</taxon>
        <taxon>Bacillota</taxon>
        <taxon>Bacilli</taxon>
        <taxon>Lactobacillales</taxon>
        <taxon>Lactobacillaceae</taxon>
        <taxon>Loigolactobacillus</taxon>
    </lineage>
</organism>
<gene>
    <name evidence="9" type="ORF">FD22_GL000401</name>
</gene>
<dbReference type="Gene3D" id="1.10.357.140">
    <property type="entry name" value="UbiA prenyltransferase"/>
    <property type="match status" value="1"/>
</dbReference>
<feature type="transmembrane region" description="Helical" evidence="8">
    <location>
        <begin position="176"/>
        <end position="201"/>
    </location>
</feature>
<dbReference type="CDD" id="cd13962">
    <property type="entry name" value="PT_UbiA_UBIAD1"/>
    <property type="match status" value="1"/>
</dbReference>
<evidence type="ECO:0000256" key="4">
    <source>
        <dbReference type="ARBA" id="ARBA00022679"/>
    </source>
</evidence>
<dbReference type="UniPathway" id="UPA00079"/>
<proteinExistence type="predicted"/>
<evidence type="ECO:0000313" key="9">
    <source>
        <dbReference type="EMBL" id="KRK18542.1"/>
    </source>
</evidence>
<keyword evidence="3" id="KW-0474">Menaquinone biosynthesis</keyword>
<dbReference type="GO" id="GO:0016020">
    <property type="term" value="C:membrane"/>
    <property type="evidence" value="ECO:0007669"/>
    <property type="project" value="UniProtKB-SubCell"/>
</dbReference>
<protein>
    <submittedName>
        <fullName evidence="9">1,4-dihydroxy-2-naphthoate octaprenyltransferase</fullName>
    </submittedName>
</protein>
<feature type="transmembrane region" description="Helical" evidence="8">
    <location>
        <begin position="281"/>
        <end position="302"/>
    </location>
</feature>
<comment type="pathway">
    <text evidence="2">Quinol/quinone metabolism; menaquinone biosynthesis.</text>
</comment>
<name>A0A0R1FAL3_9LACO</name>
<dbReference type="PANTHER" id="PTHR13929:SF0">
    <property type="entry name" value="UBIA PRENYLTRANSFERASE DOMAIN-CONTAINING PROTEIN 1"/>
    <property type="match status" value="1"/>
</dbReference>
<evidence type="ECO:0000256" key="1">
    <source>
        <dbReference type="ARBA" id="ARBA00004141"/>
    </source>
</evidence>
<dbReference type="InterPro" id="IPR000537">
    <property type="entry name" value="UbiA_prenyltransferase"/>
</dbReference>
<evidence type="ECO:0000256" key="2">
    <source>
        <dbReference type="ARBA" id="ARBA00004863"/>
    </source>
</evidence>
<dbReference type="InterPro" id="IPR044878">
    <property type="entry name" value="UbiA_sf"/>
</dbReference>